<dbReference type="Gene3D" id="2.60.40.1120">
    <property type="entry name" value="Carboxypeptidase-like, regulatory domain"/>
    <property type="match status" value="1"/>
</dbReference>
<accession>A0A9D1V031</accession>
<evidence type="ECO:0000313" key="6">
    <source>
        <dbReference type="EMBL" id="HIX03254.1"/>
    </source>
</evidence>
<dbReference type="SUPFAM" id="SSF56935">
    <property type="entry name" value="Porins"/>
    <property type="match status" value="1"/>
</dbReference>
<reference evidence="6" key="2">
    <citation type="submission" date="2021-04" db="EMBL/GenBank/DDBJ databases">
        <authorList>
            <person name="Gilroy R."/>
        </authorList>
    </citation>
    <scope>NUCLEOTIDE SEQUENCE</scope>
    <source>
        <strain evidence="6">23274</strain>
    </source>
</reference>
<dbReference type="Pfam" id="PF07660">
    <property type="entry name" value="STN"/>
    <property type="match status" value="1"/>
</dbReference>
<protein>
    <submittedName>
        <fullName evidence="6">SusC/RagA family TonB-linked outer membrane protein</fullName>
    </submittedName>
</protein>
<keyword evidence="3" id="KW-0998">Cell outer membrane</keyword>
<comment type="caution">
    <text evidence="6">The sequence shown here is derived from an EMBL/GenBank/DDBJ whole genome shotgun (WGS) entry which is preliminary data.</text>
</comment>
<dbReference type="SUPFAM" id="SSF49464">
    <property type="entry name" value="Carboxypeptidase regulatory domain-like"/>
    <property type="match status" value="1"/>
</dbReference>
<dbReference type="AlphaFoldDB" id="A0A9D1V031"/>
<sequence length="790" mass="89528">MDEKRPSPHFPGQKFQKFLLKTKLCLFFAMVLTFSAIANVNAQQERVTLRLRNVSVKTLFQEIQKQTDLNFVFNTEQAGALKPISIDVRSETVDNVLRQVLSDSDLTYEFDGNLIIVRPASQLQAQVSQQVEEIKLTGKVVDENNELLPGVAVMIKGTTLGTATDADGKFELTLPSGKDIVLVFSFVGMETQEVAYLGQKELNVTMRSSVTEMDEVVVNGIFERKAESFTGSATVINREKLLSGGNRNLLQNLRNIDPSFKIVENLEFGSDPNRMPEIQMRGEQSIPDIEGTYSGNPNQPLFILDGFEADMETVFDLDMNRVQTVVLLKDAAAKAIYGSRAANGVVVIETVRPLPGTMRITYKGDLNITVPDLTGYNLCDINEKYEIESQHDIWKDYIGVTPEYLIHRENHLNEIKEAIEKGVDTYWLSKPLHVGVGHKHSLYLEGGDERIRYSMNLMYNNISGAMKGSDRNTFTGGFTLSYQYKDLLFRNQFSVTLNRADDSPYGSFSSYTKLNPYWTPYDENGELKKVLGTIGGGGIVEQQVGNPLYDATLNTKNFSKYTELTNNFYIEWNVLKNLKVTGRLGLTKRQAAREDFYPASHTRFLEYEDEDYFKRGSYYKNNEESHSISSDINLNYSFLKGAHQLFFNAGWSIREDESESVAFTAVGFPNDKMDFIGFANQFEDDSRPDGSESISREIGVLSAINYSYDDRYLADFSYRANGSSMFGADNKWGHFWSAGIGWNLHHERFLENAKWLNQFKLRASTGYTGSQNFNPYQALATFSYYEDQIY</sequence>
<evidence type="ECO:0000256" key="4">
    <source>
        <dbReference type="SAM" id="SignalP"/>
    </source>
</evidence>
<reference evidence="6" key="1">
    <citation type="journal article" date="2021" name="PeerJ">
        <title>Extensive microbial diversity within the chicken gut microbiome revealed by metagenomics and culture.</title>
        <authorList>
            <person name="Gilroy R."/>
            <person name="Ravi A."/>
            <person name="Getino M."/>
            <person name="Pursley I."/>
            <person name="Horton D.L."/>
            <person name="Alikhan N.F."/>
            <person name="Baker D."/>
            <person name="Gharbi K."/>
            <person name="Hall N."/>
            <person name="Watson M."/>
            <person name="Adriaenssens E.M."/>
            <person name="Foster-Nyarko E."/>
            <person name="Jarju S."/>
            <person name="Secka A."/>
            <person name="Antonio M."/>
            <person name="Oren A."/>
            <person name="Chaudhuri R.R."/>
            <person name="La Ragione R."/>
            <person name="Hildebrand F."/>
            <person name="Pallen M.J."/>
        </authorList>
    </citation>
    <scope>NUCLEOTIDE SEQUENCE</scope>
    <source>
        <strain evidence="6">23274</strain>
    </source>
</reference>
<dbReference type="Gene3D" id="2.170.130.10">
    <property type="entry name" value="TonB-dependent receptor, plug domain"/>
    <property type="match status" value="1"/>
</dbReference>
<feature type="non-terminal residue" evidence="6">
    <location>
        <position position="790"/>
    </location>
</feature>
<evidence type="ECO:0000256" key="2">
    <source>
        <dbReference type="ARBA" id="ARBA00023136"/>
    </source>
</evidence>
<name>A0A9D1V031_9BACT</name>
<dbReference type="Gene3D" id="3.55.50.30">
    <property type="match status" value="1"/>
</dbReference>
<dbReference type="SMART" id="SM00965">
    <property type="entry name" value="STN"/>
    <property type="match status" value="1"/>
</dbReference>
<dbReference type="Pfam" id="PF07715">
    <property type="entry name" value="Plug"/>
    <property type="match status" value="1"/>
</dbReference>
<evidence type="ECO:0000259" key="5">
    <source>
        <dbReference type="SMART" id="SM00965"/>
    </source>
</evidence>
<dbReference type="InterPro" id="IPR011662">
    <property type="entry name" value="Secretin/TonB_short_N"/>
</dbReference>
<dbReference type="Pfam" id="PF13715">
    <property type="entry name" value="CarbopepD_reg_2"/>
    <property type="match status" value="1"/>
</dbReference>
<dbReference type="InterPro" id="IPR012910">
    <property type="entry name" value="Plug_dom"/>
</dbReference>
<feature type="chain" id="PRO_5039300530" evidence="4">
    <location>
        <begin position="39"/>
        <end position="790"/>
    </location>
</feature>
<evidence type="ECO:0000256" key="1">
    <source>
        <dbReference type="ARBA" id="ARBA00022448"/>
    </source>
</evidence>
<dbReference type="InterPro" id="IPR037066">
    <property type="entry name" value="Plug_dom_sf"/>
</dbReference>
<keyword evidence="1" id="KW-0813">Transport</keyword>
<dbReference type="NCBIfam" id="TIGR04056">
    <property type="entry name" value="OMP_RagA_SusC"/>
    <property type="match status" value="1"/>
</dbReference>
<proteinExistence type="predicted"/>
<dbReference type="GO" id="GO:0019867">
    <property type="term" value="C:outer membrane"/>
    <property type="evidence" value="ECO:0007669"/>
    <property type="project" value="InterPro"/>
</dbReference>
<evidence type="ECO:0000313" key="7">
    <source>
        <dbReference type="Proteomes" id="UP000824202"/>
    </source>
</evidence>
<dbReference type="InterPro" id="IPR008969">
    <property type="entry name" value="CarboxyPept-like_regulatory"/>
</dbReference>
<dbReference type="Proteomes" id="UP000824202">
    <property type="component" value="Unassembled WGS sequence"/>
</dbReference>
<evidence type="ECO:0000256" key="3">
    <source>
        <dbReference type="ARBA" id="ARBA00023237"/>
    </source>
</evidence>
<keyword evidence="4" id="KW-0732">Signal</keyword>
<feature type="domain" description="Secretin/TonB short N-terminal" evidence="5">
    <location>
        <begin position="69"/>
        <end position="120"/>
    </location>
</feature>
<dbReference type="EMBL" id="DXFT01000080">
    <property type="protein sequence ID" value="HIX03254.1"/>
    <property type="molecule type" value="Genomic_DNA"/>
</dbReference>
<dbReference type="InterPro" id="IPR023996">
    <property type="entry name" value="TonB-dep_OMP_SusC/RagA"/>
</dbReference>
<gene>
    <name evidence="6" type="ORF">H9863_03940</name>
</gene>
<keyword evidence="2" id="KW-0472">Membrane</keyword>
<organism evidence="6 7">
    <name type="scientific">Candidatus Odoribacter faecigallinarum</name>
    <dbReference type="NCBI Taxonomy" id="2838706"/>
    <lineage>
        <taxon>Bacteria</taxon>
        <taxon>Pseudomonadati</taxon>
        <taxon>Bacteroidota</taxon>
        <taxon>Bacteroidia</taxon>
        <taxon>Bacteroidales</taxon>
        <taxon>Odoribacteraceae</taxon>
        <taxon>Odoribacter</taxon>
    </lineage>
</organism>
<feature type="signal peptide" evidence="4">
    <location>
        <begin position="1"/>
        <end position="38"/>
    </location>
</feature>